<dbReference type="SUPFAM" id="SSF52540">
    <property type="entry name" value="P-loop containing nucleoside triphosphate hydrolases"/>
    <property type="match status" value="1"/>
</dbReference>
<dbReference type="PANTHER" id="PTHR40396:SF1">
    <property type="entry name" value="ATPASE AAA-TYPE CORE DOMAIN-CONTAINING PROTEIN"/>
    <property type="match status" value="1"/>
</dbReference>
<evidence type="ECO:0000259" key="1">
    <source>
        <dbReference type="Pfam" id="PF13304"/>
    </source>
</evidence>
<dbReference type="InterPro" id="IPR003959">
    <property type="entry name" value="ATPase_AAA_core"/>
</dbReference>
<dbReference type="PANTHER" id="PTHR40396">
    <property type="entry name" value="ATPASE-LIKE PROTEIN"/>
    <property type="match status" value="1"/>
</dbReference>
<dbReference type="STRING" id="76728.AQ490_08785"/>
<dbReference type="GO" id="GO:0016887">
    <property type="term" value="F:ATP hydrolysis activity"/>
    <property type="evidence" value="ECO:0007669"/>
    <property type="project" value="InterPro"/>
</dbReference>
<dbReference type="EMBL" id="LLZU01000038">
    <property type="protein sequence ID" value="KRV46867.1"/>
    <property type="molecule type" value="Genomic_DNA"/>
</dbReference>
<comment type="caution">
    <text evidence="2">The sequence shown here is derived from an EMBL/GenBank/DDBJ whole genome shotgun (WGS) entry which is preliminary data.</text>
</comment>
<evidence type="ECO:0000313" key="2">
    <source>
        <dbReference type="EMBL" id="KRV46867.1"/>
    </source>
</evidence>
<organism evidence="2 3">
    <name type="scientific">Wenjunlia vitaminophila</name>
    <name type="common">Streptomyces vitaminophilus</name>
    <dbReference type="NCBI Taxonomy" id="76728"/>
    <lineage>
        <taxon>Bacteria</taxon>
        <taxon>Bacillati</taxon>
        <taxon>Actinomycetota</taxon>
        <taxon>Actinomycetes</taxon>
        <taxon>Kitasatosporales</taxon>
        <taxon>Streptomycetaceae</taxon>
        <taxon>Wenjunlia</taxon>
    </lineage>
</organism>
<gene>
    <name evidence="2" type="ORF">AQ490_08785</name>
</gene>
<feature type="domain" description="ATPase AAA-type core" evidence="1">
    <location>
        <begin position="47"/>
        <end position="358"/>
    </location>
</feature>
<dbReference type="RefSeq" id="WP_018382469.1">
    <property type="nucleotide sequence ID" value="NZ_LLZU01000038.1"/>
</dbReference>
<dbReference type="GO" id="GO:0005524">
    <property type="term" value="F:ATP binding"/>
    <property type="evidence" value="ECO:0007669"/>
    <property type="project" value="InterPro"/>
</dbReference>
<dbReference type="Proteomes" id="UP000050867">
    <property type="component" value="Unassembled WGS sequence"/>
</dbReference>
<accession>A0A0T6LL73</accession>
<protein>
    <recommendedName>
        <fullName evidence="1">ATPase AAA-type core domain-containing protein</fullName>
    </recommendedName>
</protein>
<dbReference type="Gene3D" id="3.40.50.300">
    <property type="entry name" value="P-loop containing nucleotide triphosphate hydrolases"/>
    <property type="match status" value="2"/>
</dbReference>
<sequence length="425" mass="47939">MLLRFTVANFASVRDEQELSAIAADRHDDIAVRAVPRTQHHVLPALGIFGPNASGKSNIVDALAFARSAVVNSHQRWRPNDPIPRRPFQLDPVREKEPSEFGIEFVAEGIRYQYGFVCDSVEFHEEWLYGYPEGRQRRLFERKRGTSIRFGQGLQGERKLIERLLRPNSLYLSAAAANGHAQLLPVYDWFAKHLRVAVEGNAHSRLQETRHLLEEHDAQAVLHLLRYADLGVGNVRFSDRKLQPEHAAKLADLLSVIEGEKISPSEISMGVDVEVTHLVGDREFELPMELESSGTQTWLALAGPVINALATGDVLVVDELDARLHHHLASQLVRLFQEPETNPNGAQLVFNSHDHSLLGHDTARLRRDQVWFTEKEDGATRCFPLTDYKVRSVENVEKRYLSGRYGAVPFFDEELLSAIAVEVSC</sequence>
<name>A0A0T6LL73_WENVI</name>
<dbReference type="AlphaFoldDB" id="A0A0T6LL73"/>
<dbReference type="eggNOG" id="COG1106">
    <property type="taxonomic scope" value="Bacteria"/>
</dbReference>
<proteinExistence type="predicted"/>
<dbReference type="OrthoDB" id="9809324at2"/>
<reference evidence="2 3" key="1">
    <citation type="submission" date="2015-10" db="EMBL/GenBank/DDBJ databases">
        <title>Draft genome sequence of pyrrolomycin-producing Streptomyces vitaminophilus.</title>
        <authorList>
            <person name="Graham D.E."/>
            <person name="Mahan K.M."/>
            <person name="Klingeman D.M."/>
            <person name="Hettich R.L."/>
            <person name="Parry R.J."/>
        </authorList>
    </citation>
    <scope>NUCLEOTIDE SEQUENCE [LARGE SCALE GENOMIC DNA]</scope>
    <source>
        <strain evidence="2 3">ATCC 31673</strain>
    </source>
</reference>
<dbReference type="Pfam" id="PF13304">
    <property type="entry name" value="AAA_21"/>
    <property type="match status" value="1"/>
</dbReference>
<evidence type="ECO:0000313" key="3">
    <source>
        <dbReference type="Proteomes" id="UP000050867"/>
    </source>
</evidence>
<keyword evidence="3" id="KW-1185">Reference proteome</keyword>
<dbReference type="InterPro" id="IPR027417">
    <property type="entry name" value="P-loop_NTPase"/>
</dbReference>